<evidence type="ECO:0000313" key="3">
    <source>
        <dbReference type="Proteomes" id="UP000198964"/>
    </source>
</evidence>
<dbReference type="Proteomes" id="UP000198964">
    <property type="component" value="Unassembled WGS sequence"/>
</dbReference>
<dbReference type="InterPro" id="IPR035901">
    <property type="entry name" value="GIY-YIG_endonuc_sf"/>
</dbReference>
<dbReference type="Pfam" id="PF01541">
    <property type="entry name" value="GIY-YIG"/>
    <property type="match status" value="1"/>
</dbReference>
<feature type="domain" description="GIY-YIG" evidence="1">
    <location>
        <begin position="1"/>
        <end position="78"/>
    </location>
</feature>
<keyword evidence="3" id="KW-1185">Reference proteome</keyword>
<keyword evidence="2" id="KW-0378">Hydrolase</keyword>
<dbReference type="PROSITE" id="PS50164">
    <property type="entry name" value="GIY_YIG"/>
    <property type="match status" value="1"/>
</dbReference>
<evidence type="ECO:0000259" key="1">
    <source>
        <dbReference type="PROSITE" id="PS50164"/>
    </source>
</evidence>
<accession>A0A1I2AVL0</accession>
<dbReference type="Gene3D" id="3.40.1440.10">
    <property type="entry name" value="GIY-YIG endonuclease"/>
    <property type="match status" value="1"/>
</dbReference>
<dbReference type="EMBL" id="FONW01000001">
    <property type="protein sequence ID" value="SFE47043.1"/>
    <property type="molecule type" value="Genomic_DNA"/>
</dbReference>
<dbReference type="RefSeq" id="WP_093917967.1">
    <property type="nucleotide sequence ID" value="NZ_FONW01000001.1"/>
</dbReference>
<proteinExistence type="predicted"/>
<evidence type="ECO:0000313" key="2">
    <source>
        <dbReference type="EMBL" id="SFE47043.1"/>
    </source>
</evidence>
<dbReference type="AlphaFoldDB" id="A0A1I2AVL0"/>
<gene>
    <name evidence="2" type="ORF">SAMN05216283_101214</name>
</gene>
<keyword evidence="2" id="KW-0255">Endonuclease</keyword>
<sequence length="81" mass="9900">MNYYSYVLYNQEHHRFYYGFCMDLKKAVQAHNQGKVELTANYSNWVILYDEGFHSKQEAIRRSRFYRSVAGQRYLKNILNY</sequence>
<dbReference type="GO" id="GO:0004519">
    <property type="term" value="F:endonuclease activity"/>
    <property type="evidence" value="ECO:0007669"/>
    <property type="project" value="UniProtKB-KW"/>
</dbReference>
<name>A0A1I2AVL0_9BACT</name>
<dbReference type="STRING" id="655355.SAMN05216283_101214"/>
<reference evidence="2 3" key="1">
    <citation type="submission" date="2016-10" db="EMBL/GenBank/DDBJ databases">
        <authorList>
            <person name="de Groot N.N."/>
        </authorList>
    </citation>
    <scope>NUCLEOTIDE SEQUENCE [LARGE SCALE GENOMIC DNA]</scope>
    <source>
        <strain evidence="2 3">CGMCC 1.9156</strain>
    </source>
</reference>
<organism evidence="2 3">
    <name type="scientific">Sunxiuqinia elliptica</name>
    <dbReference type="NCBI Taxonomy" id="655355"/>
    <lineage>
        <taxon>Bacteria</taxon>
        <taxon>Pseudomonadati</taxon>
        <taxon>Bacteroidota</taxon>
        <taxon>Bacteroidia</taxon>
        <taxon>Marinilabiliales</taxon>
        <taxon>Prolixibacteraceae</taxon>
        <taxon>Sunxiuqinia</taxon>
    </lineage>
</organism>
<keyword evidence="2" id="KW-0540">Nuclease</keyword>
<dbReference type="InterPro" id="IPR000305">
    <property type="entry name" value="GIY-YIG_endonuc"/>
</dbReference>
<protein>
    <submittedName>
        <fullName evidence="2">Putative endonuclease</fullName>
    </submittedName>
</protein>